<accession>A0ABN8NIU1</accession>
<keyword evidence="1" id="KW-1133">Transmembrane helix</keyword>
<feature type="transmembrane region" description="Helical" evidence="1">
    <location>
        <begin position="44"/>
        <end position="62"/>
    </location>
</feature>
<comment type="caution">
    <text evidence="2">The sequence shown here is derived from an EMBL/GenBank/DDBJ whole genome shotgun (WGS) entry which is preliminary data.</text>
</comment>
<proteinExistence type="predicted"/>
<dbReference type="EMBL" id="CALNXK010000022">
    <property type="protein sequence ID" value="CAH3109552.1"/>
    <property type="molecule type" value="Genomic_DNA"/>
</dbReference>
<keyword evidence="1" id="KW-0812">Transmembrane</keyword>
<dbReference type="Proteomes" id="UP001159405">
    <property type="component" value="Unassembled WGS sequence"/>
</dbReference>
<sequence>MPCNQKKCCYYETEMNVALAALFGSYLILWAFHKFHSLRTASNVILASLFIADGLLAIPSIVDILHLNLFFRDELSLVLHSEKHKLTFQIPSPFGYHSSPRLNQFGTVHRREILLMIPHHSNRSPRTDRFYRHVAVGCDHYDRFPTGT</sequence>
<evidence type="ECO:0008006" key="4">
    <source>
        <dbReference type="Google" id="ProtNLM"/>
    </source>
</evidence>
<keyword evidence="3" id="KW-1185">Reference proteome</keyword>
<dbReference type="SUPFAM" id="SSF81321">
    <property type="entry name" value="Family A G protein-coupled receptor-like"/>
    <property type="match status" value="1"/>
</dbReference>
<feature type="transmembrane region" description="Helical" evidence="1">
    <location>
        <begin position="15"/>
        <end position="32"/>
    </location>
</feature>
<keyword evidence="1" id="KW-0472">Membrane</keyword>
<evidence type="ECO:0000313" key="2">
    <source>
        <dbReference type="EMBL" id="CAH3109552.1"/>
    </source>
</evidence>
<dbReference type="Gene3D" id="1.20.1070.10">
    <property type="entry name" value="Rhodopsin 7-helix transmembrane proteins"/>
    <property type="match status" value="1"/>
</dbReference>
<evidence type="ECO:0000313" key="3">
    <source>
        <dbReference type="Proteomes" id="UP001159405"/>
    </source>
</evidence>
<gene>
    <name evidence="2" type="ORF">PLOB_00018700</name>
</gene>
<organism evidence="2 3">
    <name type="scientific">Porites lobata</name>
    <dbReference type="NCBI Taxonomy" id="104759"/>
    <lineage>
        <taxon>Eukaryota</taxon>
        <taxon>Metazoa</taxon>
        <taxon>Cnidaria</taxon>
        <taxon>Anthozoa</taxon>
        <taxon>Hexacorallia</taxon>
        <taxon>Scleractinia</taxon>
        <taxon>Fungiina</taxon>
        <taxon>Poritidae</taxon>
        <taxon>Porites</taxon>
    </lineage>
</organism>
<protein>
    <recommendedName>
        <fullName evidence="4">G-protein coupled receptors family 1 profile domain-containing protein</fullName>
    </recommendedName>
</protein>
<reference evidence="2 3" key="1">
    <citation type="submission" date="2022-05" db="EMBL/GenBank/DDBJ databases">
        <authorList>
            <consortium name="Genoscope - CEA"/>
            <person name="William W."/>
        </authorList>
    </citation>
    <scope>NUCLEOTIDE SEQUENCE [LARGE SCALE GENOMIC DNA]</scope>
</reference>
<evidence type="ECO:0000256" key="1">
    <source>
        <dbReference type="SAM" id="Phobius"/>
    </source>
</evidence>
<name>A0ABN8NIU1_9CNID</name>